<keyword evidence="1" id="KW-1133">Transmembrane helix</keyword>
<dbReference type="AlphaFoldDB" id="K1SZE7"/>
<gene>
    <name evidence="2" type="ORF">OBE_07698</name>
</gene>
<organism evidence="2">
    <name type="scientific">human gut metagenome</name>
    <dbReference type="NCBI Taxonomy" id="408170"/>
    <lineage>
        <taxon>unclassified sequences</taxon>
        <taxon>metagenomes</taxon>
        <taxon>organismal metagenomes</taxon>
    </lineage>
</organism>
<feature type="transmembrane region" description="Helical" evidence="1">
    <location>
        <begin position="118"/>
        <end position="138"/>
    </location>
</feature>
<dbReference type="EMBL" id="AJWZ01005288">
    <property type="protein sequence ID" value="EKC62988.1"/>
    <property type="molecule type" value="Genomic_DNA"/>
</dbReference>
<evidence type="ECO:0000313" key="2">
    <source>
        <dbReference type="EMBL" id="EKC62988.1"/>
    </source>
</evidence>
<evidence type="ECO:0000256" key="1">
    <source>
        <dbReference type="SAM" id="Phobius"/>
    </source>
</evidence>
<name>K1SZE7_9ZZZZ</name>
<protein>
    <submittedName>
        <fullName evidence="2">Uncharacterized protein</fullName>
    </submittedName>
</protein>
<keyword evidence="1" id="KW-0472">Membrane</keyword>
<sequence>MAMEEGPRANGWYNESIAEPALRSLKTGENISDEYKEKIKDRLEYFANHPAYTVDFYRQKLTTTWAESTYSAIFNNGITEESNLSWVKSPLTFYQKAWIILTFTLAIIVLIQNRKNLTIELIFLITIFLGGFCFHILWEAKSRYIIPYIVTLIPVASVMLNIKPWKIKKLNS</sequence>
<feature type="transmembrane region" description="Helical" evidence="1">
    <location>
        <begin position="93"/>
        <end position="111"/>
    </location>
</feature>
<proteinExistence type="predicted"/>
<accession>K1SZE7</accession>
<keyword evidence="1" id="KW-0812">Transmembrane</keyword>
<reference evidence="2" key="1">
    <citation type="journal article" date="2013" name="Environ. Microbiol.">
        <title>Microbiota from the distal guts of lean and obese adolescents exhibit partial functional redundancy besides clear differences in community structure.</title>
        <authorList>
            <person name="Ferrer M."/>
            <person name="Ruiz A."/>
            <person name="Lanza F."/>
            <person name="Haange S.B."/>
            <person name="Oberbach A."/>
            <person name="Till H."/>
            <person name="Bargiela R."/>
            <person name="Campoy C."/>
            <person name="Segura M.T."/>
            <person name="Richter M."/>
            <person name="von Bergen M."/>
            <person name="Seifert J."/>
            <person name="Suarez A."/>
        </authorList>
    </citation>
    <scope>NUCLEOTIDE SEQUENCE</scope>
</reference>
<comment type="caution">
    <text evidence="2">The sequence shown here is derived from an EMBL/GenBank/DDBJ whole genome shotgun (WGS) entry which is preliminary data.</text>
</comment>
<feature type="transmembrane region" description="Helical" evidence="1">
    <location>
        <begin position="144"/>
        <end position="162"/>
    </location>
</feature>